<dbReference type="InterPro" id="IPR027932">
    <property type="entry name" value="DUF4606"/>
</dbReference>
<dbReference type="Pfam" id="PF15379">
    <property type="entry name" value="DUF4606"/>
    <property type="match status" value="1"/>
</dbReference>
<dbReference type="Proteomes" id="UP000053641">
    <property type="component" value="Unassembled WGS sequence"/>
</dbReference>
<evidence type="ECO:0000313" key="1">
    <source>
        <dbReference type="EMBL" id="KGL78609.1"/>
    </source>
</evidence>
<feature type="non-terminal residue" evidence="1">
    <location>
        <position position="76"/>
    </location>
</feature>
<dbReference type="AlphaFoldDB" id="A0A099Z810"/>
<feature type="non-terminal residue" evidence="1">
    <location>
        <position position="1"/>
    </location>
</feature>
<accession>A0A099Z810</accession>
<evidence type="ECO:0000313" key="2">
    <source>
        <dbReference type="Proteomes" id="UP000053641"/>
    </source>
</evidence>
<proteinExistence type="predicted"/>
<organism evidence="1 2">
    <name type="scientific">Tinamus guttatus</name>
    <name type="common">White-throated tinamou</name>
    <dbReference type="NCBI Taxonomy" id="94827"/>
    <lineage>
        <taxon>Eukaryota</taxon>
        <taxon>Metazoa</taxon>
        <taxon>Chordata</taxon>
        <taxon>Craniata</taxon>
        <taxon>Vertebrata</taxon>
        <taxon>Euteleostomi</taxon>
        <taxon>Archelosauria</taxon>
        <taxon>Archosauria</taxon>
        <taxon>Dinosauria</taxon>
        <taxon>Saurischia</taxon>
        <taxon>Theropoda</taxon>
        <taxon>Coelurosauria</taxon>
        <taxon>Aves</taxon>
        <taxon>Palaeognathae</taxon>
        <taxon>Tinamiformes</taxon>
        <taxon>Tinamidae</taxon>
        <taxon>Tinamus</taxon>
    </lineage>
</organism>
<reference evidence="1 2" key="1">
    <citation type="submission" date="2014-06" db="EMBL/GenBank/DDBJ databases">
        <title>Genome evolution of avian class.</title>
        <authorList>
            <person name="Zhang G."/>
            <person name="Li C."/>
        </authorList>
    </citation>
    <scope>NUCLEOTIDE SEQUENCE [LARGE SCALE GENOMIC DNA]</scope>
    <source>
        <strain evidence="1">BGI_N309</strain>
    </source>
</reference>
<dbReference type="PANTHER" id="PTHR35256">
    <property type="entry name" value="CHROMOSOME 8 OPEN READING FRAME 48"/>
    <property type="match status" value="1"/>
</dbReference>
<protein>
    <submittedName>
        <fullName evidence="1">Uncharacterized protein C8orf48</fullName>
    </submittedName>
</protein>
<dbReference type="EMBL" id="KL891371">
    <property type="protein sequence ID" value="KGL78609.1"/>
    <property type="molecule type" value="Genomic_DNA"/>
</dbReference>
<keyword evidence="2" id="KW-1185">Reference proteome</keyword>
<name>A0A099Z810_TINGU</name>
<gene>
    <name evidence="1" type="ORF">N309_14060</name>
</gene>
<sequence>QVTEAVVHKSSLCPDCMKKKAELAKINFLRQKKTLVERALLQEKMEEQIYSRDVLTLIGETLRSLPKLSEDPSNVW</sequence>
<dbReference type="PANTHER" id="PTHR35256:SF1">
    <property type="entry name" value="EXPRESSED SEQUENCE AI429214"/>
    <property type="match status" value="1"/>
</dbReference>